<dbReference type="Pfam" id="PF04014">
    <property type="entry name" value="MazE_antitoxin"/>
    <property type="match status" value="1"/>
</dbReference>
<evidence type="ECO:0000313" key="3">
    <source>
        <dbReference type="Proteomes" id="UP000632195"/>
    </source>
</evidence>
<name>A0AA37BQF8_9ARCH</name>
<dbReference type="GO" id="GO:0003677">
    <property type="term" value="F:DNA binding"/>
    <property type="evidence" value="ECO:0007669"/>
    <property type="project" value="InterPro"/>
</dbReference>
<evidence type="ECO:0000313" key="2">
    <source>
        <dbReference type="EMBL" id="GGM68887.1"/>
    </source>
</evidence>
<evidence type="ECO:0000259" key="1">
    <source>
        <dbReference type="SMART" id="SM00966"/>
    </source>
</evidence>
<protein>
    <recommendedName>
        <fullName evidence="1">SpoVT-AbrB domain-containing protein</fullName>
    </recommendedName>
</protein>
<dbReference type="Gene3D" id="1.20.58.220">
    <property type="entry name" value="Phosphate transport system protein phou homolog 2, domain 2"/>
    <property type="match status" value="1"/>
</dbReference>
<accession>A0AA37BQF8</accession>
<gene>
    <name evidence="2" type="ORF">GCM10007108_03780</name>
</gene>
<dbReference type="InterPro" id="IPR007159">
    <property type="entry name" value="SpoVT-AbrB_dom"/>
</dbReference>
<sequence>MAAVTRRIQLTGGSTYIISIPGKWVKENGLDRGSEVSVEEVNGNLVVSARGQKTRERNRRINITKAMDRDLLQRVLTAAYIAGFDTLVVRSNQYISQEMREDIKRFAKVVMGVEIFEEGANSIVLQNVLDSSTFPLNKAINRMALNVDVMIQDTIKGIEDSDTSLLGNVIQRDDEVDRYQWYVYREVRSRSCEDSRVPFFLIISRILERIADHAVNICRTWQSPADVSSVRDEVINGLRSSHSLLKEALEAFYSTDLQRLNAIVSKKGSVVAEKVRIIERAGNGDALIQAISVSEDIARIGLYSTDIAELAMDMIMSSRDEISL</sequence>
<reference evidence="2" key="1">
    <citation type="journal article" date="2014" name="Int. J. Syst. Evol. Microbiol.">
        <title>Complete genome sequence of Corynebacterium casei LMG S-19264T (=DSM 44701T), isolated from a smear-ripened cheese.</title>
        <authorList>
            <consortium name="US DOE Joint Genome Institute (JGI-PGF)"/>
            <person name="Walter F."/>
            <person name="Albersmeier A."/>
            <person name="Kalinowski J."/>
            <person name="Ruckert C."/>
        </authorList>
    </citation>
    <scope>NUCLEOTIDE SEQUENCE</scope>
    <source>
        <strain evidence="2">JCM 13583</strain>
    </source>
</reference>
<organism evidence="2 3">
    <name type="scientific">Thermogymnomonas acidicola</name>
    <dbReference type="NCBI Taxonomy" id="399579"/>
    <lineage>
        <taxon>Archaea</taxon>
        <taxon>Methanobacteriati</taxon>
        <taxon>Thermoplasmatota</taxon>
        <taxon>Thermoplasmata</taxon>
        <taxon>Thermoplasmatales</taxon>
        <taxon>Thermogymnomonas</taxon>
    </lineage>
</organism>
<reference evidence="2" key="2">
    <citation type="submission" date="2022-09" db="EMBL/GenBank/DDBJ databases">
        <authorList>
            <person name="Sun Q."/>
            <person name="Ohkuma M."/>
        </authorList>
    </citation>
    <scope>NUCLEOTIDE SEQUENCE</scope>
    <source>
        <strain evidence="2">JCM 13583</strain>
    </source>
</reference>
<feature type="domain" description="SpoVT-AbrB" evidence="1">
    <location>
        <begin position="10"/>
        <end position="55"/>
    </location>
</feature>
<dbReference type="AlphaFoldDB" id="A0AA37BQF8"/>
<comment type="caution">
    <text evidence="2">The sequence shown here is derived from an EMBL/GenBank/DDBJ whole genome shotgun (WGS) entry which is preliminary data.</text>
</comment>
<dbReference type="SMART" id="SM00966">
    <property type="entry name" value="SpoVT_AbrB"/>
    <property type="match status" value="1"/>
</dbReference>
<proteinExistence type="predicted"/>
<dbReference type="RefSeq" id="WP_188679825.1">
    <property type="nucleotide sequence ID" value="NZ_BMNY01000001.1"/>
</dbReference>
<dbReference type="Proteomes" id="UP000632195">
    <property type="component" value="Unassembled WGS sequence"/>
</dbReference>
<dbReference type="SUPFAM" id="SSF109755">
    <property type="entry name" value="PhoU-like"/>
    <property type="match status" value="1"/>
</dbReference>
<keyword evidence="3" id="KW-1185">Reference proteome</keyword>
<dbReference type="InterPro" id="IPR026022">
    <property type="entry name" value="PhoU_dom"/>
</dbReference>
<dbReference type="PANTHER" id="PTHR42930:SF2">
    <property type="entry name" value="PHOU DOMAIN-CONTAINING PROTEIN"/>
    <property type="match status" value="1"/>
</dbReference>
<dbReference type="PANTHER" id="PTHR42930">
    <property type="entry name" value="PHOSPHATE-SPECIFIC TRANSPORT SYSTEM ACCESSORY PROTEIN PHOU"/>
    <property type="match status" value="1"/>
</dbReference>
<dbReference type="GO" id="GO:0030643">
    <property type="term" value="P:intracellular phosphate ion homeostasis"/>
    <property type="evidence" value="ECO:0007669"/>
    <property type="project" value="InterPro"/>
</dbReference>
<dbReference type="GO" id="GO:0045936">
    <property type="term" value="P:negative regulation of phosphate metabolic process"/>
    <property type="evidence" value="ECO:0007669"/>
    <property type="project" value="InterPro"/>
</dbReference>
<dbReference type="InterPro" id="IPR038078">
    <property type="entry name" value="PhoU-like_sf"/>
</dbReference>
<dbReference type="Pfam" id="PF01895">
    <property type="entry name" value="PhoU"/>
    <property type="match status" value="1"/>
</dbReference>
<dbReference type="InterPro" id="IPR028366">
    <property type="entry name" value="PhoU"/>
</dbReference>
<dbReference type="EMBL" id="BMNY01000001">
    <property type="protein sequence ID" value="GGM68887.1"/>
    <property type="molecule type" value="Genomic_DNA"/>
</dbReference>